<accession>A0ABV5KWG5</accession>
<proteinExistence type="predicted"/>
<organism evidence="3 4">
    <name type="scientific">Paenibacillus aurantiacus</name>
    <dbReference type="NCBI Taxonomy" id="1936118"/>
    <lineage>
        <taxon>Bacteria</taxon>
        <taxon>Bacillati</taxon>
        <taxon>Bacillota</taxon>
        <taxon>Bacilli</taxon>
        <taxon>Bacillales</taxon>
        <taxon>Paenibacillaceae</taxon>
        <taxon>Paenibacillus</taxon>
    </lineage>
</organism>
<protein>
    <submittedName>
        <fullName evidence="3">Uncharacterized protein</fullName>
    </submittedName>
</protein>
<evidence type="ECO:0000313" key="3">
    <source>
        <dbReference type="EMBL" id="MFB9328417.1"/>
    </source>
</evidence>
<reference evidence="3 4" key="1">
    <citation type="submission" date="2024-09" db="EMBL/GenBank/DDBJ databases">
        <authorList>
            <person name="Sun Q."/>
            <person name="Mori K."/>
        </authorList>
    </citation>
    <scope>NUCLEOTIDE SEQUENCE [LARGE SCALE GENOMIC DNA]</scope>
    <source>
        <strain evidence="3 4">TISTR 2452</strain>
    </source>
</reference>
<evidence type="ECO:0000256" key="1">
    <source>
        <dbReference type="SAM" id="MobiDB-lite"/>
    </source>
</evidence>
<name>A0ABV5KWG5_9BACL</name>
<gene>
    <name evidence="3" type="ORF">ACFFSY_21000</name>
</gene>
<dbReference type="Proteomes" id="UP001589747">
    <property type="component" value="Unassembled WGS sequence"/>
</dbReference>
<dbReference type="RefSeq" id="WP_377497691.1">
    <property type="nucleotide sequence ID" value="NZ_JBHMDO010000033.1"/>
</dbReference>
<comment type="caution">
    <text evidence="3">The sequence shown here is derived from an EMBL/GenBank/DDBJ whole genome shotgun (WGS) entry which is preliminary data.</text>
</comment>
<feature type="region of interest" description="Disordered" evidence="1">
    <location>
        <begin position="46"/>
        <end position="124"/>
    </location>
</feature>
<keyword evidence="2" id="KW-0812">Transmembrane</keyword>
<feature type="compositionally biased region" description="Low complexity" evidence="1">
    <location>
        <begin position="66"/>
        <end position="79"/>
    </location>
</feature>
<keyword evidence="4" id="KW-1185">Reference proteome</keyword>
<dbReference type="EMBL" id="JBHMDO010000033">
    <property type="protein sequence ID" value="MFB9328417.1"/>
    <property type="molecule type" value="Genomic_DNA"/>
</dbReference>
<evidence type="ECO:0000256" key="2">
    <source>
        <dbReference type="SAM" id="Phobius"/>
    </source>
</evidence>
<feature type="compositionally biased region" description="Low complexity" evidence="1">
    <location>
        <begin position="110"/>
        <end position="124"/>
    </location>
</feature>
<sequence>MWKQIVGNMPSGSSFFCALLSGLIPYLIYFINLRLHQYGDPPWVQANAQSKEQGVNAGGQRPNQGADPDANADEVANADADADQQSANPGASDRHDSGNGTGEAADTQPSSSGKHGSSASNTEE</sequence>
<feature type="transmembrane region" description="Helical" evidence="2">
    <location>
        <begin position="12"/>
        <end position="31"/>
    </location>
</feature>
<evidence type="ECO:0000313" key="4">
    <source>
        <dbReference type="Proteomes" id="UP001589747"/>
    </source>
</evidence>
<keyword evidence="2" id="KW-0472">Membrane</keyword>
<keyword evidence="2" id="KW-1133">Transmembrane helix</keyword>